<sequence length="149" mass="16477">MSEPNSSTDASTHSVIVRAATSSDLNNIDAFLTDFVSAGRILPRTSDELELLIPTGFVAEVQNQIVGFVALEIYSRKLAEIRSLCVRPIMQGQGVGKDLIQACLKLARERNVFEVMAITSTDKFFLNCGFDFTLPGEKKALFMQMRDEP</sequence>
<proteinExistence type="predicted"/>
<evidence type="ECO:0000259" key="3">
    <source>
        <dbReference type="PROSITE" id="PS51186"/>
    </source>
</evidence>
<dbReference type="KEGG" id="tpol:Mal48_23120"/>
<keyword evidence="1 4" id="KW-0808">Transferase</keyword>
<dbReference type="PROSITE" id="PS51186">
    <property type="entry name" value="GNAT"/>
    <property type="match status" value="1"/>
</dbReference>
<dbReference type="EC" id="2.3.1.1" evidence="4"/>
<evidence type="ECO:0000256" key="1">
    <source>
        <dbReference type="ARBA" id="ARBA00022679"/>
    </source>
</evidence>
<dbReference type="Proteomes" id="UP000315724">
    <property type="component" value="Chromosome"/>
</dbReference>
<dbReference type="SUPFAM" id="SSF55729">
    <property type="entry name" value="Acyl-CoA N-acyltransferases (Nat)"/>
    <property type="match status" value="1"/>
</dbReference>
<dbReference type="GO" id="GO:0008080">
    <property type="term" value="F:N-acetyltransferase activity"/>
    <property type="evidence" value="ECO:0007669"/>
    <property type="project" value="InterPro"/>
</dbReference>
<dbReference type="PANTHER" id="PTHR43626:SF4">
    <property type="entry name" value="GCN5-RELATED N-ACETYLTRANSFERASE 2, CHLOROPLASTIC"/>
    <property type="match status" value="1"/>
</dbReference>
<reference evidence="4 5" key="1">
    <citation type="submission" date="2019-02" db="EMBL/GenBank/DDBJ databases">
        <title>Deep-cultivation of Planctomycetes and their phenomic and genomic characterization uncovers novel biology.</title>
        <authorList>
            <person name="Wiegand S."/>
            <person name="Jogler M."/>
            <person name="Boedeker C."/>
            <person name="Pinto D."/>
            <person name="Vollmers J."/>
            <person name="Rivas-Marin E."/>
            <person name="Kohn T."/>
            <person name="Peeters S.H."/>
            <person name="Heuer A."/>
            <person name="Rast P."/>
            <person name="Oberbeckmann S."/>
            <person name="Bunk B."/>
            <person name="Jeske O."/>
            <person name="Meyerdierks A."/>
            <person name="Storesund J.E."/>
            <person name="Kallscheuer N."/>
            <person name="Luecker S."/>
            <person name="Lage O.M."/>
            <person name="Pohl T."/>
            <person name="Merkel B.J."/>
            <person name="Hornburger P."/>
            <person name="Mueller R.-W."/>
            <person name="Bruemmer F."/>
            <person name="Labrenz M."/>
            <person name="Spormann A.M."/>
            <person name="Op den Camp H."/>
            <person name="Overmann J."/>
            <person name="Amann R."/>
            <person name="Jetten M.S.M."/>
            <person name="Mascher T."/>
            <person name="Medema M.H."/>
            <person name="Devos D.P."/>
            <person name="Kaster A.-K."/>
            <person name="Ovreas L."/>
            <person name="Rohde M."/>
            <person name="Galperin M.Y."/>
            <person name="Jogler C."/>
        </authorList>
    </citation>
    <scope>NUCLEOTIDE SEQUENCE [LARGE SCALE GENOMIC DNA]</scope>
    <source>
        <strain evidence="4 5">Mal48</strain>
    </source>
</reference>
<keyword evidence="2 4" id="KW-0012">Acyltransferase</keyword>
<organism evidence="4 5">
    <name type="scientific">Thalassoglobus polymorphus</name>
    <dbReference type="NCBI Taxonomy" id="2527994"/>
    <lineage>
        <taxon>Bacteria</taxon>
        <taxon>Pseudomonadati</taxon>
        <taxon>Planctomycetota</taxon>
        <taxon>Planctomycetia</taxon>
        <taxon>Planctomycetales</taxon>
        <taxon>Planctomycetaceae</taxon>
        <taxon>Thalassoglobus</taxon>
    </lineage>
</organism>
<dbReference type="GO" id="GO:0005737">
    <property type="term" value="C:cytoplasm"/>
    <property type="evidence" value="ECO:0007669"/>
    <property type="project" value="TreeGrafter"/>
</dbReference>
<dbReference type="InterPro" id="IPR016181">
    <property type="entry name" value="Acyl_CoA_acyltransferase"/>
</dbReference>
<dbReference type="Gene3D" id="3.40.630.30">
    <property type="match status" value="1"/>
</dbReference>
<feature type="domain" description="N-acetyltransferase" evidence="3">
    <location>
        <begin position="15"/>
        <end position="148"/>
    </location>
</feature>
<dbReference type="InterPro" id="IPR000182">
    <property type="entry name" value="GNAT_dom"/>
</dbReference>
<dbReference type="InterPro" id="IPR045039">
    <property type="entry name" value="NSI-like"/>
</dbReference>
<keyword evidence="5" id="KW-1185">Reference proteome</keyword>
<gene>
    <name evidence="4" type="primary">argA</name>
    <name evidence="4" type="ORF">Mal48_23120</name>
</gene>
<dbReference type="CDD" id="cd04301">
    <property type="entry name" value="NAT_SF"/>
    <property type="match status" value="1"/>
</dbReference>
<evidence type="ECO:0000256" key="2">
    <source>
        <dbReference type="ARBA" id="ARBA00023315"/>
    </source>
</evidence>
<dbReference type="RefSeq" id="WP_231739986.1">
    <property type="nucleotide sequence ID" value="NZ_CP036267.1"/>
</dbReference>
<dbReference type="EMBL" id="CP036267">
    <property type="protein sequence ID" value="QDT33060.1"/>
    <property type="molecule type" value="Genomic_DNA"/>
</dbReference>
<dbReference type="Pfam" id="PF00583">
    <property type="entry name" value="Acetyltransf_1"/>
    <property type="match status" value="1"/>
</dbReference>
<accession>A0A517QN37</accession>
<name>A0A517QN37_9PLAN</name>
<dbReference type="AlphaFoldDB" id="A0A517QN37"/>
<evidence type="ECO:0000313" key="5">
    <source>
        <dbReference type="Proteomes" id="UP000315724"/>
    </source>
</evidence>
<dbReference type="PANTHER" id="PTHR43626">
    <property type="entry name" value="ACYL-COA N-ACYLTRANSFERASE"/>
    <property type="match status" value="1"/>
</dbReference>
<protein>
    <submittedName>
        <fullName evidence="4">Amino-acid acetyltransferase</fullName>
        <ecNumber evidence="4">2.3.1.1</ecNumber>
    </submittedName>
</protein>
<evidence type="ECO:0000313" key="4">
    <source>
        <dbReference type="EMBL" id="QDT33060.1"/>
    </source>
</evidence>